<evidence type="ECO:0000256" key="1">
    <source>
        <dbReference type="ARBA" id="ARBA00022679"/>
    </source>
</evidence>
<sequence length="184" mass="21206">MILNARKDDATRCIELLNLAMEDIAFTLSGVSDPVKSDEILHKFFRSEINRLSYNNVFVFKFDGEIAGAICAYDGGETRMLDEPIRSHLQTLGLSEFPQTECFADELYIDSLAVDERFRGRGIAKELIKFIFTLASKRNIKKVALIVDEKKPKTMAFYERLGFETDCEMIINSHKYYHMIKEIK</sequence>
<dbReference type="RefSeq" id="WP_039887991.1">
    <property type="nucleotide sequence ID" value="NZ_CP085962.1"/>
</dbReference>
<dbReference type="EMBL" id="CP012543">
    <property type="protein sequence ID" value="QCD46300.1"/>
    <property type="molecule type" value="Genomic_DNA"/>
</dbReference>
<evidence type="ECO:0000313" key="4">
    <source>
        <dbReference type="EMBL" id="QCD46300.1"/>
    </source>
</evidence>
<protein>
    <submittedName>
        <fullName evidence="4">Acetyltransferase</fullName>
    </submittedName>
</protein>
<dbReference type="PANTHER" id="PTHR42919">
    <property type="entry name" value="N-ALPHA-ACETYLTRANSFERASE"/>
    <property type="match status" value="1"/>
</dbReference>
<dbReference type="InterPro" id="IPR000182">
    <property type="entry name" value="GNAT_dom"/>
</dbReference>
<name>A0A6G5QKV6_CAMRE</name>
<keyword evidence="2" id="KW-0012">Acyltransferase</keyword>
<dbReference type="Gene3D" id="3.40.630.30">
    <property type="match status" value="1"/>
</dbReference>
<feature type="domain" description="N-acetyltransferase" evidence="3">
    <location>
        <begin position="14"/>
        <end position="184"/>
    </location>
</feature>
<dbReference type="CDD" id="cd04301">
    <property type="entry name" value="NAT_SF"/>
    <property type="match status" value="1"/>
</dbReference>
<dbReference type="InterPro" id="IPR051556">
    <property type="entry name" value="N-term/lysine_N-AcTrnsfr"/>
</dbReference>
<evidence type="ECO:0000259" key="3">
    <source>
        <dbReference type="PROSITE" id="PS51186"/>
    </source>
</evidence>
<organism evidence="4 5">
    <name type="scientific">Campylobacter rectus</name>
    <name type="common">Wolinella recta</name>
    <dbReference type="NCBI Taxonomy" id="203"/>
    <lineage>
        <taxon>Bacteria</taxon>
        <taxon>Pseudomonadati</taxon>
        <taxon>Campylobacterota</taxon>
        <taxon>Epsilonproteobacteria</taxon>
        <taxon>Campylobacterales</taxon>
        <taxon>Campylobacteraceae</taxon>
        <taxon>Campylobacter</taxon>
    </lineage>
</organism>
<reference evidence="4 5" key="1">
    <citation type="submission" date="2016-07" db="EMBL/GenBank/DDBJ databases">
        <title>Comparative genomics of the Campylobacter concisus group.</title>
        <authorList>
            <person name="Miller W.G."/>
            <person name="Yee E."/>
            <person name="Chapman M.H."/>
            <person name="Huynh S."/>
            <person name="Bono J.L."/>
            <person name="On S.L.W."/>
            <person name="StLeger J."/>
            <person name="Foster G."/>
            <person name="Parker C.T."/>
        </authorList>
    </citation>
    <scope>NUCLEOTIDE SEQUENCE [LARGE SCALE GENOMIC DNA]</scope>
    <source>
        <strain evidence="4 5">ATCC 33238</strain>
    </source>
</reference>
<dbReference type="Pfam" id="PF00583">
    <property type="entry name" value="Acetyltransf_1"/>
    <property type="match status" value="1"/>
</dbReference>
<gene>
    <name evidence="4" type="ORF">CRECT_0611</name>
</gene>
<dbReference type="PANTHER" id="PTHR42919:SF8">
    <property type="entry name" value="N-ALPHA-ACETYLTRANSFERASE 50"/>
    <property type="match status" value="1"/>
</dbReference>
<proteinExistence type="predicted"/>
<dbReference type="KEGG" id="crx:CRECT_0611"/>
<keyword evidence="1 4" id="KW-0808">Transferase</keyword>
<dbReference type="SUPFAM" id="SSF55729">
    <property type="entry name" value="Acyl-CoA N-acyltransferases (Nat)"/>
    <property type="match status" value="1"/>
</dbReference>
<evidence type="ECO:0000313" key="5">
    <source>
        <dbReference type="Proteomes" id="UP000502377"/>
    </source>
</evidence>
<accession>A0A6G5QKV6</accession>
<dbReference type="PROSITE" id="PS51186">
    <property type="entry name" value="GNAT"/>
    <property type="match status" value="1"/>
</dbReference>
<evidence type="ECO:0000256" key="2">
    <source>
        <dbReference type="ARBA" id="ARBA00023315"/>
    </source>
</evidence>
<dbReference type="Proteomes" id="UP000502377">
    <property type="component" value="Chromosome"/>
</dbReference>
<dbReference type="GO" id="GO:0016747">
    <property type="term" value="F:acyltransferase activity, transferring groups other than amino-acyl groups"/>
    <property type="evidence" value="ECO:0007669"/>
    <property type="project" value="InterPro"/>
</dbReference>
<dbReference type="AlphaFoldDB" id="A0A6G5QKV6"/>
<dbReference type="InterPro" id="IPR016181">
    <property type="entry name" value="Acyl_CoA_acyltransferase"/>
</dbReference>